<feature type="domain" description="DUF6759" evidence="2">
    <location>
        <begin position="173"/>
        <end position="266"/>
    </location>
</feature>
<keyword evidence="4" id="KW-1185">Reference proteome</keyword>
<dbReference type="Pfam" id="PF20545">
    <property type="entry name" value="DUF6759"/>
    <property type="match status" value="1"/>
</dbReference>
<comment type="caution">
    <text evidence="3">The sequence shown here is derived from an EMBL/GenBank/DDBJ whole genome shotgun (WGS) entry which is preliminary data.</text>
</comment>
<dbReference type="OrthoDB" id="1451508at2"/>
<dbReference type="Proteomes" id="UP000035900">
    <property type="component" value="Unassembled WGS sequence"/>
</dbReference>
<protein>
    <recommendedName>
        <fullName evidence="2">DUF6759 domain-containing protein</fullName>
    </recommendedName>
</protein>
<name>A0A0J7J0G4_9FLAO</name>
<evidence type="ECO:0000259" key="2">
    <source>
        <dbReference type="Pfam" id="PF20545"/>
    </source>
</evidence>
<evidence type="ECO:0000313" key="3">
    <source>
        <dbReference type="EMBL" id="KMQ71752.1"/>
    </source>
</evidence>
<gene>
    <name evidence="3" type="ORF">ACM44_05930</name>
</gene>
<evidence type="ECO:0000256" key="1">
    <source>
        <dbReference type="SAM" id="MobiDB-lite"/>
    </source>
</evidence>
<dbReference type="EMBL" id="LFNG01000006">
    <property type="protein sequence ID" value="KMQ71752.1"/>
    <property type="molecule type" value="Genomic_DNA"/>
</dbReference>
<reference evidence="3 4" key="1">
    <citation type="journal article" date="2004" name="Int. J. Syst. Evol. Microbiol.">
        <title>Kaistella koreensis gen. nov., sp. nov., a novel member of the Chryseobacterium-Bergeyella-Riemerella branch.</title>
        <authorList>
            <person name="Kim M.K."/>
            <person name="Im W.T."/>
            <person name="Shin Y.K."/>
            <person name="Lim J.H."/>
            <person name="Kim S.H."/>
            <person name="Lee B.C."/>
            <person name="Park M.Y."/>
            <person name="Lee K.Y."/>
            <person name="Lee S.T."/>
        </authorList>
    </citation>
    <scope>NUCLEOTIDE SEQUENCE [LARGE SCALE GENOMIC DNA]</scope>
    <source>
        <strain evidence="3 4">CCUG 49689</strain>
    </source>
</reference>
<feature type="region of interest" description="Disordered" evidence="1">
    <location>
        <begin position="131"/>
        <end position="158"/>
    </location>
</feature>
<organism evidence="3 4">
    <name type="scientific">Chryseobacterium koreense CCUG 49689</name>
    <dbReference type="NCBI Taxonomy" id="1304281"/>
    <lineage>
        <taxon>Bacteria</taxon>
        <taxon>Pseudomonadati</taxon>
        <taxon>Bacteroidota</taxon>
        <taxon>Flavobacteriia</taxon>
        <taxon>Flavobacteriales</taxon>
        <taxon>Weeksellaceae</taxon>
        <taxon>Chryseobacterium group</taxon>
        <taxon>Chryseobacterium</taxon>
    </lineage>
</organism>
<dbReference type="InterPro" id="IPR046647">
    <property type="entry name" value="DUF6759"/>
</dbReference>
<proteinExistence type="predicted"/>
<sequence length="267" mass="30304">MKNFSKITFFLMVFCATSFYSQEKMKDYSRIMGSTNVYEIEAFLRDAHPDDPKRIILRPRLIKMLREYIKNAKPGDQRVKEFQEKISLLVKKGSTRISFDEMNAKIKQAQIAKFQRELAEKGTGTYTTKVYGTHSATGSESPKEQASAEDISSKGMSDEENEEFKMLMSENPVEHKNRTVKILNSLFDNDPNSAESIVMITNKSKCNMIMRIEGVGYTKYRLPIPANGDNTIVVKKGDYLFSAMVCGSQYSSQKTVQKAIMVSLGDN</sequence>
<dbReference type="STRING" id="1304281.ACM44_05930"/>
<evidence type="ECO:0000313" key="4">
    <source>
        <dbReference type="Proteomes" id="UP000035900"/>
    </source>
</evidence>
<dbReference type="AlphaFoldDB" id="A0A0J7J0G4"/>
<dbReference type="PATRIC" id="fig|1304281.5.peg.1270"/>
<accession>A0A0J7J0G4</accession>